<dbReference type="PANTHER" id="PTHR33164:SF57">
    <property type="entry name" value="MARR-FAMILY TRANSCRIPTIONAL REGULATOR"/>
    <property type="match status" value="1"/>
</dbReference>
<dbReference type="InterPro" id="IPR036388">
    <property type="entry name" value="WH-like_DNA-bd_sf"/>
</dbReference>
<protein>
    <submittedName>
        <fullName evidence="2">DNA-binding MarR family transcriptional regulator</fullName>
    </submittedName>
</protein>
<dbReference type="GO" id="GO:0003677">
    <property type="term" value="F:DNA binding"/>
    <property type="evidence" value="ECO:0007669"/>
    <property type="project" value="UniProtKB-KW"/>
</dbReference>
<dbReference type="GO" id="GO:0006950">
    <property type="term" value="P:response to stress"/>
    <property type="evidence" value="ECO:0007669"/>
    <property type="project" value="TreeGrafter"/>
</dbReference>
<proteinExistence type="predicted"/>
<dbReference type="InterPro" id="IPR000835">
    <property type="entry name" value="HTH_MarR-typ"/>
</dbReference>
<dbReference type="SMART" id="SM00347">
    <property type="entry name" value="HTH_MARR"/>
    <property type="match status" value="1"/>
</dbReference>
<dbReference type="EMBL" id="JACHGN010000014">
    <property type="protein sequence ID" value="MBB5136373.1"/>
    <property type="molecule type" value="Genomic_DNA"/>
</dbReference>
<dbReference type="Pfam" id="PF01047">
    <property type="entry name" value="MarR"/>
    <property type="match status" value="1"/>
</dbReference>
<evidence type="ECO:0000313" key="2">
    <source>
        <dbReference type="EMBL" id="MBB5136373.1"/>
    </source>
</evidence>
<organism evidence="2 3">
    <name type="scientific">Thermocatellispora tengchongensis</name>
    <dbReference type="NCBI Taxonomy" id="1073253"/>
    <lineage>
        <taxon>Bacteria</taxon>
        <taxon>Bacillati</taxon>
        <taxon>Actinomycetota</taxon>
        <taxon>Actinomycetes</taxon>
        <taxon>Streptosporangiales</taxon>
        <taxon>Streptosporangiaceae</taxon>
        <taxon>Thermocatellispora</taxon>
    </lineage>
</organism>
<dbReference type="PROSITE" id="PS50995">
    <property type="entry name" value="HTH_MARR_2"/>
    <property type="match status" value="1"/>
</dbReference>
<keyword evidence="2" id="KW-0238">DNA-binding</keyword>
<dbReference type="InterPro" id="IPR036390">
    <property type="entry name" value="WH_DNA-bd_sf"/>
</dbReference>
<dbReference type="SUPFAM" id="SSF46785">
    <property type="entry name" value="Winged helix' DNA-binding domain"/>
    <property type="match status" value="1"/>
</dbReference>
<dbReference type="RefSeq" id="WP_185053270.1">
    <property type="nucleotide sequence ID" value="NZ_BAABIX010000011.1"/>
</dbReference>
<keyword evidence="3" id="KW-1185">Reference proteome</keyword>
<dbReference type="Proteomes" id="UP000578449">
    <property type="component" value="Unassembled WGS sequence"/>
</dbReference>
<sequence length="158" mass="16963">MDGTAGNGDDRLREATDRVAAALATVGNWMFAPATRRRIMAASGLELSLGDYTVLAQISLHAPVRLSVLAELMEVDKSTLSPPAKRLESRGFIERRPDPADARAQLVSVTREGKLAIRELWKARTAAVAALMEGWDPSDIEHLADGLAAFAEAIKKGA</sequence>
<name>A0A840PEK8_9ACTN</name>
<dbReference type="Gene3D" id="1.10.10.10">
    <property type="entry name" value="Winged helix-like DNA-binding domain superfamily/Winged helix DNA-binding domain"/>
    <property type="match status" value="1"/>
</dbReference>
<dbReference type="PANTHER" id="PTHR33164">
    <property type="entry name" value="TRANSCRIPTIONAL REGULATOR, MARR FAMILY"/>
    <property type="match status" value="1"/>
</dbReference>
<dbReference type="GO" id="GO:0003700">
    <property type="term" value="F:DNA-binding transcription factor activity"/>
    <property type="evidence" value="ECO:0007669"/>
    <property type="project" value="InterPro"/>
</dbReference>
<feature type="domain" description="HTH marR-type" evidence="1">
    <location>
        <begin position="9"/>
        <end position="152"/>
    </location>
</feature>
<evidence type="ECO:0000259" key="1">
    <source>
        <dbReference type="PROSITE" id="PS50995"/>
    </source>
</evidence>
<evidence type="ECO:0000313" key="3">
    <source>
        <dbReference type="Proteomes" id="UP000578449"/>
    </source>
</evidence>
<dbReference type="PRINTS" id="PR00598">
    <property type="entry name" value="HTHMARR"/>
</dbReference>
<reference evidence="2 3" key="1">
    <citation type="submission" date="2020-08" db="EMBL/GenBank/DDBJ databases">
        <title>Genomic Encyclopedia of Type Strains, Phase IV (KMG-IV): sequencing the most valuable type-strain genomes for metagenomic binning, comparative biology and taxonomic classification.</title>
        <authorList>
            <person name="Goeker M."/>
        </authorList>
    </citation>
    <scope>NUCLEOTIDE SEQUENCE [LARGE SCALE GENOMIC DNA]</scope>
    <source>
        <strain evidence="2 3">DSM 45615</strain>
    </source>
</reference>
<accession>A0A840PEK8</accession>
<comment type="caution">
    <text evidence="2">The sequence shown here is derived from an EMBL/GenBank/DDBJ whole genome shotgun (WGS) entry which is preliminary data.</text>
</comment>
<gene>
    <name evidence="2" type="ORF">HNP84_006120</name>
</gene>
<dbReference type="AlphaFoldDB" id="A0A840PEK8"/>
<dbReference type="InterPro" id="IPR039422">
    <property type="entry name" value="MarR/SlyA-like"/>
</dbReference>